<dbReference type="GO" id="GO:0004427">
    <property type="term" value="F:inorganic diphosphate phosphatase activity"/>
    <property type="evidence" value="ECO:0007669"/>
    <property type="project" value="UniProtKB-EC"/>
</dbReference>
<accession>A0A098QY20</accession>
<evidence type="ECO:0000313" key="12">
    <source>
        <dbReference type="Proteomes" id="UP000029692"/>
    </source>
</evidence>
<sequence>MKQPVYVTGHINPDMDCTVASYSYAYLKAKLDNSRTFIPIRCGALNDQTKAAFKKANIAPPELYKNLYATVGDVVKTEYMALKPESPILEAARIFYQENISLLPILKDEDYVGSISVNEVSSYLVSQSSMGRPMHEFLVDNIPHVIPGVFLKRGAEHSFKAPIMTGAMPFDVYLTRMNDLMTKPILVVGNRQKILQHAIENELPAIVITGLDDPDQLSVDISAYPGTVFLSNADTAESIRLLRMSVPVYTIANKSLPKVQQDMGFEEAKHLLMDSEHRGLPVFEGDRFIGIVTRRSFIEKPVKDLIMVDHNEIHQSITGADEARIVEIIDHHRFGAEKTLMPIYIASKPVGSSSTIVFQHFKMHGIYMPPHIALLLFSGIISDTVNMKSPTATSEDATALQELAAVTGLNPDEYAKEMFSQLKALEERDPREVVLADFKTYSQFGKSVGIGQVEVISLEGVQELVSGFQEALASVAKEKHLDWTMLLITDVMKQDSYLVSQGPDQLEGGLLYQRLDEGIFFLPQILSRKKQVLPEILRVLEDQSK</sequence>
<dbReference type="SUPFAM" id="SSF54631">
    <property type="entry name" value="CBS-domain pair"/>
    <property type="match status" value="1"/>
</dbReference>
<feature type="domain" description="CBS" evidence="10">
    <location>
        <begin position="252"/>
        <end position="307"/>
    </location>
</feature>
<keyword evidence="9" id="KW-0129">CBS domain</keyword>
<name>A0A098QY20_9SPIO</name>
<dbReference type="AlphaFoldDB" id="A0A098QY20"/>
<dbReference type="InterPro" id="IPR028979">
    <property type="entry name" value="Ser_kin/Pase_Hpr-like_N_sf"/>
</dbReference>
<dbReference type="EMBL" id="JNUP01000052">
    <property type="protein sequence ID" value="KGE72446.1"/>
    <property type="molecule type" value="Genomic_DNA"/>
</dbReference>
<evidence type="ECO:0000256" key="8">
    <source>
        <dbReference type="ARBA" id="ARBA00047820"/>
    </source>
</evidence>
<evidence type="ECO:0000313" key="11">
    <source>
        <dbReference type="EMBL" id="KGE72446.1"/>
    </source>
</evidence>
<evidence type="ECO:0000256" key="1">
    <source>
        <dbReference type="ARBA" id="ARBA00001936"/>
    </source>
</evidence>
<proteinExistence type="predicted"/>
<evidence type="ECO:0000256" key="4">
    <source>
        <dbReference type="ARBA" id="ARBA00022723"/>
    </source>
</evidence>
<dbReference type="InterPro" id="IPR004097">
    <property type="entry name" value="DHHA2"/>
</dbReference>
<dbReference type="Pfam" id="PF01368">
    <property type="entry name" value="DHH"/>
    <property type="match status" value="1"/>
</dbReference>
<comment type="subunit">
    <text evidence="2">Homohexamer.</text>
</comment>
<dbReference type="Proteomes" id="UP000029692">
    <property type="component" value="Unassembled WGS sequence"/>
</dbReference>
<dbReference type="Gene3D" id="3.40.1390.20">
    <property type="entry name" value="HprK N-terminal domain-like"/>
    <property type="match status" value="1"/>
</dbReference>
<organism evidence="11 12">
    <name type="scientific">Spirochaeta lutea</name>
    <dbReference type="NCBI Taxonomy" id="1480694"/>
    <lineage>
        <taxon>Bacteria</taxon>
        <taxon>Pseudomonadati</taxon>
        <taxon>Spirochaetota</taxon>
        <taxon>Spirochaetia</taxon>
        <taxon>Spirochaetales</taxon>
        <taxon>Spirochaetaceae</taxon>
        <taxon>Spirochaeta</taxon>
    </lineage>
</organism>
<dbReference type="GO" id="GO:0005737">
    <property type="term" value="C:cytoplasm"/>
    <property type="evidence" value="ECO:0007669"/>
    <property type="project" value="InterPro"/>
</dbReference>
<evidence type="ECO:0000256" key="6">
    <source>
        <dbReference type="ARBA" id="ARBA00023211"/>
    </source>
</evidence>
<evidence type="ECO:0000256" key="2">
    <source>
        <dbReference type="ARBA" id="ARBA00011643"/>
    </source>
</evidence>
<dbReference type="SMART" id="SM00116">
    <property type="entry name" value="CBS"/>
    <property type="match status" value="2"/>
</dbReference>
<keyword evidence="6" id="KW-0464">Manganese</keyword>
<evidence type="ECO:0000259" key="10">
    <source>
        <dbReference type="PROSITE" id="PS51371"/>
    </source>
</evidence>
<dbReference type="InterPro" id="IPR046342">
    <property type="entry name" value="CBS_dom_sf"/>
</dbReference>
<comment type="cofactor">
    <cofactor evidence="1">
        <name>Mn(2+)</name>
        <dbReference type="ChEBI" id="CHEBI:29035"/>
    </cofactor>
</comment>
<dbReference type="STRING" id="1480694.DC28_07265"/>
<comment type="catalytic activity">
    <reaction evidence="8">
        <text>diphosphate + H2O = 2 phosphate + H(+)</text>
        <dbReference type="Rhea" id="RHEA:24576"/>
        <dbReference type="ChEBI" id="CHEBI:15377"/>
        <dbReference type="ChEBI" id="CHEBI:15378"/>
        <dbReference type="ChEBI" id="CHEBI:33019"/>
        <dbReference type="ChEBI" id="CHEBI:43474"/>
        <dbReference type="EC" id="3.6.1.1"/>
    </reaction>
</comment>
<dbReference type="PROSITE" id="PS51371">
    <property type="entry name" value="CBS"/>
    <property type="match status" value="1"/>
</dbReference>
<dbReference type="InterPro" id="IPR038763">
    <property type="entry name" value="DHH_sf"/>
</dbReference>
<dbReference type="InterPro" id="IPR000644">
    <property type="entry name" value="CBS_dom"/>
</dbReference>
<evidence type="ECO:0000256" key="3">
    <source>
        <dbReference type="ARBA" id="ARBA00012146"/>
    </source>
</evidence>
<comment type="caution">
    <text evidence="11">The sequence shown here is derived from an EMBL/GenBank/DDBJ whole genome shotgun (WGS) entry which is preliminary data.</text>
</comment>
<reference evidence="11 12" key="1">
    <citation type="submission" date="2014-05" db="EMBL/GenBank/DDBJ databases">
        <title>De novo Genome Sequence of Spirocheata sp.</title>
        <authorList>
            <person name="Shivani Y."/>
            <person name="Subhash Y."/>
            <person name="Tushar L."/>
            <person name="Sasikala C."/>
            <person name="Ramana C.V."/>
        </authorList>
    </citation>
    <scope>NUCLEOTIDE SEQUENCE [LARGE SCALE GENOMIC DNA]</scope>
    <source>
        <strain evidence="11 12">JC230</strain>
    </source>
</reference>
<dbReference type="GO" id="GO:0046872">
    <property type="term" value="F:metal ion binding"/>
    <property type="evidence" value="ECO:0007669"/>
    <property type="project" value="UniProtKB-KW"/>
</dbReference>
<dbReference type="SUPFAM" id="SSF64182">
    <property type="entry name" value="DHH phosphoesterases"/>
    <property type="match status" value="1"/>
</dbReference>
<dbReference type="NCBIfam" id="NF011443">
    <property type="entry name" value="PRK14869.1-5"/>
    <property type="match status" value="1"/>
</dbReference>
<dbReference type="SMART" id="SM01131">
    <property type="entry name" value="DHHA2"/>
    <property type="match status" value="1"/>
</dbReference>
<dbReference type="EC" id="3.6.1.1" evidence="3"/>
<dbReference type="RefSeq" id="WP_037547270.1">
    <property type="nucleotide sequence ID" value="NZ_JNUP01000052.1"/>
</dbReference>
<evidence type="ECO:0000256" key="5">
    <source>
        <dbReference type="ARBA" id="ARBA00022801"/>
    </source>
</evidence>
<dbReference type="Gene3D" id="3.90.1640.10">
    <property type="entry name" value="inorganic pyrophosphatase (n-terminal core)"/>
    <property type="match status" value="2"/>
</dbReference>
<protein>
    <recommendedName>
        <fullName evidence="3">inorganic diphosphatase</fullName>
        <ecNumber evidence="3">3.6.1.1</ecNumber>
    </recommendedName>
    <alternativeName>
        <fullName evidence="7">Pyrophosphate phospho-hydrolase</fullName>
    </alternativeName>
</protein>
<dbReference type="eggNOG" id="COG1227">
    <property type="taxonomic scope" value="Bacteria"/>
</dbReference>
<evidence type="ECO:0000256" key="9">
    <source>
        <dbReference type="PROSITE-ProRule" id="PRU00703"/>
    </source>
</evidence>
<keyword evidence="5" id="KW-0378">Hydrolase</keyword>
<dbReference type="Pfam" id="PF02833">
    <property type="entry name" value="DHHA2"/>
    <property type="match status" value="1"/>
</dbReference>
<keyword evidence="4" id="KW-0479">Metal-binding</keyword>
<dbReference type="Gene3D" id="3.10.310.20">
    <property type="entry name" value="DHHA2 domain"/>
    <property type="match status" value="1"/>
</dbReference>
<dbReference type="PANTHER" id="PTHR12112">
    <property type="entry name" value="BNIP - RELATED"/>
    <property type="match status" value="1"/>
</dbReference>
<evidence type="ECO:0000256" key="7">
    <source>
        <dbReference type="ARBA" id="ARBA00032535"/>
    </source>
</evidence>
<dbReference type="Pfam" id="PF00571">
    <property type="entry name" value="CBS"/>
    <property type="match status" value="2"/>
</dbReference>
<gene>
    <name evidence="11" type="ORF">DC28_07265</name>
</gene>
<dbReference type="InterPro" id="IPR038222">
    <property type="entry name" value="DHHA2_dom_sf"/>
</dbReference>
<dbReference type="InterPro" id="IPR001667">
    <property type="entry name" value="DDH_dom"/>
</dbReference>
<keyword evidence="12" id="KW-1185">Reference proteome</keyword>
<dbReference type="SUPFAM" id="SSF75138">
    <property type="entry name" value="HprK N-terminal domain-like"/>
    <property type="match status" value="1"/>
</dbReference>
<dbReference type="PANTHER" id="PTHR12112:SF22">
    <property type="entry name" value="MANGANESE-DEPENDENT INORGANIC PYROPHOSPHATASE-RELATED"/>
    <property type="match status" value="1"/>
</dbReference>